<proteinExistence type="predicted"/>
<dbReference type="Proteomes" id="UP000886523">
    <property type="component" value="Unassembled WGS sequence"/>
</dbReference>
<reference evidence="1" key="1">
    <citation type="journal article" date="2020" name="Nat. Commun.">
        <title>Large-scale genome sequencing of mycorrhizal fungi provides insights into the early evolution of symbiotic traits.</title>
        <authorList>
            <person name="Miyauchi S."/>
            <person name="Kiss E."/>
            <person name="Kuo A."/>
            <person name="Drula E."/>
            <person name="Kohler A."/>
            <person name="Sanchez-Garcia M."/>
            <person name="Morin E."/>
            <person name="Andreopoulos B."/>
            <person name="Barry K.W."/>
            <person name="Bonito G."/>
            <person name="Buee M."/>
            <person name="Carver A."/>
            <person name="Chen C."/>
            <person name="Cichocki N."/>
            <person name="Clum A."/>
            <person name="Culley D."/>
            <person name="Crous P.W."/>
            <person name="Fauchery L."/>
            <person name="Girlanda M."/>
            <person name="Hayes R.D."/>
            <person name="Keri Z."/>
            <person name="LaButti K."/>
            <person name="Lipzen A."/>
            <person name="Lombard V."/>
            <person name="Magnuson J."/>
            <person name="Maillard F."/>
            <person name="Murat C."/>
            <person name="Nolan M."/>
            <person name="Ohm R.A."/>
            <person name="Pangilinan J."/>
            <person name="Pereira M.F."/>
            <person name="Perotto S."/>
            <person name="Peter M."/>
            <person name="Pfister S."/>
            <person name="Riley R."/>
            <person name="Sitrit Y."/>
            <person name="Stielow J.B."/>
            <person name="Szollosi G."/>
            <person name="Zifcakova L."/>
            <person name="Stursova M."/>
            <person name="Spatafora J.W."/>
            <person name="Tedersoo L."/>
            <person name="Vaario L.M."/>
            <person name="Yamada A."/>
            <person name="Yan M."/>
            <person name="Wang P."/>
            <person name="Xu J."/>
            <person name="Bruns T."/>
            <person name="Baldrian P."/>
            <person name="Vilgalys R."/>
            <person name="Dunand C."/>
            <person name="Henrissat B."/>
            <person name="Grigoriev I.V."/>
            <person name="Hibbett D."/>
            <person name="Nagy L.G."/>
            <person name="Martin F.M."/>
        </authorList>
    </citation>
    <scope>NUCLEOTIDE SEQUENCE</scope>
    <source>
        <strain evidence="1">UP504</strain>
    </source>
</reference>
<dbReference type="AlphaFoldDB" id="A0A9P6AM33"/>
<comment type="caution">
    <text evidence="1">The sequence shown here is derived from an EMBL/GenBank/DDBJ whole genome shotgun (WGS) entry which is preliminary data.</text>
</comment>
<protein>
    <submittedName>
        <fullName evidence="1">Uncharacterized protein</fullName>
    </submittedName>
</protein>
<dbReference type="EMBL" id="MU129060">
    <property type="protein sequence ID" value="KAF9508354.1"/>
    <property type="molecule type" value="Genomic_DNA"/>
</dbReference>
<gene>
    <name evidence="1" type="ORF">BS47DRAFT_1365981</name>
</gene>
<keyword evidence="2" id="KW-1185">Reference proteome</keyword>
<organism evidence="1 2">
    <name type="scientific">Hydnum rufescens UP504</name>
    <dbReference type="NCBI Taxonomy" id="1448309"/>
    <lineage>
        <taxon>Eukaryota</taxon>
        <taxon>Fungi</taxon>
        <taxon>Dikarya</taxon>
        <taxon>Basidiomycota</taxon>
        <taxon>Agaricomycotina</taxon>
        <taxon>Agaricomycetes</taxon>
        <taxon>Cantharellales</taxon>
        <taxon>Hydnaceae</taxon>
        <taxon>Hydnum</taxon>
    </lineage>
</organism>
<name>A0A9P6AM33_9AGAM</name>
<evidence type="ECO:0000313" key="1">
    <source>
        <dbReference type="EMBL" id="KAF9508354.1"/>
    </source>
</evidence>
<sequence>MAEGKCVLRVERCAIASEEIEFGHGGTGWGMGGIEDLEIESGGDWVLEKRRKIEWEWGWLGGCEEVVGWVEEVVGWVEEVVGGFEEVVGQFEEVVGGFEEVVGQFEEVVGWFGWVLYVVGFYCGKRREEN</sequence>
<evidence type="ECO:0000313" key="2">
    <source>
        <dbReference type="Proteomes" id="UP000886523"/>
    </source>
</evidence>
<accession>A0A9P6AM33</accession>